<sequence length="103" mass="11139">MKLVQLRIYSGDPETPGEAVYVAPDNVGMVENGMADPPASQVWLKVGVPMLLVEGSPQRVAAMVDAALMGRTHDDFRDRAHTALGERMADGRPLRPGEVISVR</sequence>
<keyword evidence="3" id="KW-1185">Reference proteome</keyword>
<dbReference type="GeneID" id="96604213"/>
<organism evidence="2 3">
    <name type="scientific">Methylobacterium fujisawaense</name>
    <dbReference type="NCBI Taxonomy" id="107400"/>
    <lineage>
        <taxon>Bacteria</taxon>
        <taxon>Pseudomonadati</taxon>
        <taxon>Pseudomonadota</taxon>
        <taxon>Alphaproteobacteria</taxon>
        <taxon>Hyphomicrobiales</taxon>
        <taxon>Methylobacteriaceae</taxon>
        <taxon>Methylobacterium</taxon>
    </lineage>
</organism>
<accession>A0ABR6DAM3</accession>
<dbReference type="EMBL" id="JACJIM010000003">
    <property type="protein sequence ID" value="MBA9063126.1"/>
    <property type="molecule type" value="Genomic_DNA"/>
</dbReference>
<comment type="caution">
    <text evidence="2">The sequence shown here is derived from an EMBL/GenBank/DDBJ whole genome shotgun (WGS) entry which is preliminary data.</text>
</comment>
<dbReference type="RefSeq" id="WP_182592059.1">
    <property type="nucleotide sequence ID" value="NZ_JACJIM010000003.1"/>
</dbReference>
<evidence type="ECO:0000256" key="1">
    <source>
        <dbReference type="SAM" id="MobiDB-lite"/>
    </source>
</evidence>
<name>A0ABR6DAM3_9HYPH</name>
<protein>
    <submittedName>
        <fullName evidence="2">Uncharacterized protein</fullName>
    </submittedName>
</protein>
<evidence type="ECO:0000313" key="2">
    <source>
        <dbReference type="EMBL" id="MBA9063126.1"/>
    </source>
</evidence>
<gene>
    <name evidence="2" type="ORF">GGQ91_002514</name>
</gene>
<feature type="region of interest" description="Disordered" evidence="1">
    <location>
        <begin position="84"/>
        <end position="103"/>
    </location>
</feature>
<evidence type="ECO:0000313" key="3">
    <source>
        <dbReference type="Proteomes" id="UP000565455"/>
    </source>
</evidence>
<dbReference type="Proteomes" id="UP000565455">
    <property type="component" value="Unassembled WGS sequence"/>
</dbReference>
<reference evidence="2 3" key="1">
    <citation type="submission" date="2020-08" db="EMBL/GenBank/DDBJ databases">
        <title>Genomic Encyclopedia of Type Strains, Phase IV (KMG-IV): sequencing the most valuable type-strain genomes for metagenomic binning, comparative biology and taxonomic classification.</title>
        <authorList>
            <person name="Goeker M."/>
        </authorList>
    </citation>
    <scope>NUCLEOTIDE SEQUENCE [LARGE SCALE GENOMIC DNA]</scope>
    <source>
        <strain evidence="2 3">DSM 5686</strain>
    </source>
</reference>
<proteinExistence type="predicted"/>